<sequence>MRMTRSEFIAWPNKAITLMGMSGVGKTTLAYKLPKSTWFHFSGDYRIGTKYLAEPILDNIKQQAMQVDFLRDLLRSDSIYIDSNITVHNLESIATFLGKIGRSDQGGLSVNEFNRRQNLHRTAEIGAMRDVSEFIEKANQIYGYDHFINDAGGSICELDDDETMQTLAKHTLILYLRADKNLEKTLIQRALDNPKPMYYQAQFLRENLDEYLKVGGLASADDIVPDQFASWVFPRLVEHRKPKYQKLADTYGYTVDARLIAEADDETDFLELVAGTLEQG</sequence>
<dbReference type="Gene3D" id="3.40.50.300">
    <property type="entry name" value="P-loop containing nucleotide triphosphate hydrolases"/>
    <property type="match status" value="1"/>
</dbReference>
<evidence type="ECO:0008006" key="2">
    <source>
        <dbReference type="Google" id="ProtNLM"/>
    </source>
</evidence>
<dbReference type="SUPFAM" id="SSF52540">
    <property type="entry name" value="P-loop containing nucleoside triphosphate hydrolases"/>
    <property type="match status" value="1"/>
</dbReference>
<protein>
    <recommendedName>
        <fullName evidence="2">ATPase</fullName>
    </recommendedName>
</protein>
<dbReference type="InterPro" id="IPR027417">
    <property type="entry name" value="P-loop_NTPase"/>
</dbReference>
<dbReference type="AlphaFoldDB" id="A0A381YDC5"/>
<evidence type="ECO:0000313" key="1">
    <source>
        <dbReference type="EMBL" id="SVA74890.1"/>
    </source>
</evidence>
<gene>
    <name evidence="1" type="ORF">METZ01_LOCUS127744</name>
</gene>
<proteinExistence type="predicted"/>
<name>A0A381YDC5_9ZZZZ</name>
<organism evidence="1">
    <name type="scientific">marine metagenome</name>
    <dbReference type="NCBI Taxonomy" id="408172"/>
    <lineage>
        <taxon>unclassified sequences</taxon>
        <taxon>metagenomes</taxon>
        <taxon>ecological metagenomes</taxon>
    </lineage>
</organism>
<dbReference type="EMBL" id="UINC01017937">
    <property type="protein sequence ID" value="SVA74890.1"/>
    <property type="molecule type" value="Genomic_DNA"/>
</dbReference>
<reference evidence="1" key="1">
    <citation type="submission" date="2018-05" db="EMBL/GenBank/DDBJ databases">
        <authorList>
            <person name="Lanie J.A."/>
            <person name="Ng W.-L."/>
            <person name="Kazmierczak K.M."/>
            <person name="Andrzejewski T.M."/>
            <person name="Davidsen T.M."/>
            <person name="Wayne K.J."/>
            <person name="Tettelin H."/>
            <person name="Glass J.I."/>
            <person name="Rusch D."/>
            <person name="Podicherti R."/>
            <person name="Tsui H.-C.T."/>
            <person name="Winkler M.E."/>
        </authorList>
    </citation>
    <scope>NUCLEOTIDE SEQUENCE</scope>
</reference>
<accession>A0A381YDC5</accession>